<dbReference type="eggNOG" id="COG1801">
    <property type="taxonomic scope" value="Bacteria"/>
</dbReference>
<evidence type="ECO:0008006" key="3">
    <source>
        <dbReference type="Google" id="ProtNLM"/>
    </source>
</evidence>
<dbReference type="PANTHER" id="PTHR30348">
    <property type="entry name" value="UNCHARACTERIZED PROTEIN YECE"/>
    <property type="match status" value="1"/>
</dbReference>
<protein>
    <recommendedName>
        <fullName evidence="3">DUF72 domain-containing protein</fullName>
    </recommendedName>
</protein>
<accession>Q1H4G3</accession>
<dbReference type="Gene3D" id="3.20.20.410">
    <property type="entry name" value="Protein of unknown function UPF0759"/>
    <property type="match status" value="1"/>
</dbReference>
<gene>
    <name evidence="1" type="ordered locus">Mfla_0353</name>
</gene>
<organism evidence="1 2">
    <name type="scientific">Methylobacillus flagellatus (strain ATCC 51484 / DSM 6875 / VKM B-1610 / KT)</name>
    <dbReference type="NCBI Taxonomy" id="265072"/>
    <lineage>
        <taxon>Bacteria</taxon>
        <taxon>Pseudomonadati</taxon>
        <taxon>Pseudomonadota</taxon>
        <taxon>Betaproteobacteria</taxon>
        <taxon>Nitrosomonadales</taxon>
        <taxon>Methylophilaceae</taxon>
        <taxon>Methylobacillus</taxon>
    </lineage>
</organism>
<dbReference type="OrthoDB" id="9780310at2"/>
<dbReference type="InterPro" id="IPR036520">
    <property type="entry name" value="UPF0759_sf"/>
</dbReference>
<dbReference type="Pfam" id="PF01904">
    <property type="entry name" value="DUF72"/>
    <property type="match status" value="1"/>
</dbReference>
<evidence type="ECO:0000313" key="2">
    <source>
        <dbReference type="Proteomes" id="UP000002440"/>
    </source>
</evidence>
<dbReference type="DNASU" id="3999320"/>
<dbReference type="AlphaFoldDB" id="Q1H4G3"/>
<dbReference type="KEGG" id="mfa:Mfla_0353"/>
<keyword evidence="2" id="KW-1185">Reference proteome</keyword>
<sequence>MHEHFMTPPPLSVTGKPAIRIGCAGWGIPPQHAALFPPGGGHLERYARLFDTVEIDSSFYRPHQHKTYVRWADTVPDSFRFWVKTPREITHQRRLLECEDSLLRFLEEISGLGYKLGGILVQLPPSLALDVPSAQAFFTLLRQHYAGVAACEPRHASWFSMQGEKLLQDFRLARVAADPAKFPTAGTPGGDTGFSYYRLHGAPEIYYSSYPEAYLRQLAHTLQASIGPAWCIFDNTARGGATANAWDIMRLLDKTMHQD</sequence>
<evidence type="ECO:0000313" key="1">
    <source>
        <dbReference type="EMBL" id="ABE48624.1"/>
    </source>
</evidence>
<dbReference type="PANTHER" id="PTHR30348:SF14">
    <property type="entry name" value="BLR8050 PROTEIN"/>
    <property type="match status" value="1"/>
</dbReference>
<dbReference type="STRING" id="265072.Mfla_0353"/>
<proteinExistence type="predicted"/>
<dbReference type="HOGENOM" id="CLU_046519_3_1_4"/>
<dbReference type="InterPro" id="IPR002763">
    <property type="entry name" value="DUF72"/>
</dbReference>
<reference evidence="1 2" key="1">
    <citation type="submission" date="2006-03" db="EMBL/GenBank/DDBJ databases">
        <title>Complete sequence of Methylobacillus flagellatus KT.</title>
        <authorList>
            <consortium name="US DOE Joint Genome Institute"/>
            <person name="Copeland A."/>
            <person name="Lucas S."/>
            <person name="Lapidus A."/>
            <person name="Barry K."/>
            <person name="Detter J.C."/>
            <person name="Glavina del Rio T."/>
            <person name="Hammon N."/>
            <person name="Israni S."/>
            <person name="Dalin E."/>
            <person name="Tice H."/>
            <person name="Pitluck S."/>
            <person name="Brettin T."/>
            <person name="Bruce D."/>
            <person name="Han C."/>
            <person name="Tapia R."/>
            <person name="Saunders E."/>
            <person name="Gilna P."/>
            <person name="Schmutz J."/>
            <person name="Larimer F."/>
            <person name="Land M."/>
            <person name="Kyrpides N."/>
            <person name="Anderson I."/>
            <person name="Richardson P."/>
        </authorList>
    </citation>
    <scope>NUCLEOTIDE SEQUENCE [LARGE SCALE GENOMIC DNA]</scope>
    <source>
        <strain evidence="2">KT / ATCC 51484 / DSM 6875</strain>
    </source>
</reference>
<dbReference type="EMBL" id="CP000284">
    <property type="protein sequence ID" value="ABE48624.1"/>
    <property type="molecule type" value="Genomic_DNA"/>
</dbReference>
<dbReference type="SUPFAM" id="SSF117396">
    <property type="entry name" value="TM1631-like"/>
    <property type="match status" value="1"/>
</dbReference>
<name>Q1H4G3_METFK</name>
<dbReference type="Proteomes" id="UP000002440">
    <property type="component" value="Chromosome"/>
</dbReference>